<dbReference type="GO" id="GO:0006040">
    <property type="term" value="P:amino sugar metabolic process"/>
    <property type="evidence" value="ECO:0007669"/>
    <property type="project" value="InterPro"/>
</dbReference>
<gene>
    <name evidence="1" type="ORF">F0460_09185</name>
</gene>
<protein>
    <submittedName>
        <fullName evidence="1">Anhydro-N-acetylmuramic acid kinase</fullName>
        <ecNumber evidence="1">2.7.1.170</ecNumber>
    </submittedName>
</protein>
<sequence length="362" mass="40234">MNTEKFKVLGVMSGTSLDGIDCAVVEFTKNNNVWSFDFISGKTTAYSKDWQNKLQHAIHLSDTDLHLLNIEYTYFLAEYLDDFITDNNLTDLDFISSHGHTVLHQPENGITLQIGNLPTVTDMISLPFVCDFRVQDVQLGGQGAPLVPIGDRLLFADYDYCLNLGGFSNISFEENNERIAFDICPVNTLLNHFAKKIGKDFDESGNFAASGTVNQDLLNELNNLSFYNQQGPKSLGIEQVNTIYLPLIEKYHLSAQDHLATVTEHIAYQIASTLKKSNSKLLVTGGGAFNEHLINRLKFYAPNTTVVLGSKELIEFKEAIIFAFLGVLRVTNTDNVLSSVTGASKNHCSGIIFNEELLRSNC</sequence>
<dbReference type="EC" id="2.7.1.170" evidence="1"/>
<dbReference type="Pfam" id="PF03702">
    <property type="entry name" value="AnmK"/>
    <property type="match status" value="1"/>
</dbReference>
<dbReference type="GO" id="GO:0005524">
    <property type="term" value="F:ATP binding"/>
    <property type="evidence" value="ECO:0007669"/>
    <property type="project" value="InterPro"/>
</dbReference>
<dbReference type="Gene3D" id="3.30.420.40">
    <property type="match status" value="2"/>
</dbReference>
<organism evidence="1 2">
    <name type="scientific">Paenimyroides baculatum</name>
    <dbReference type="NCBI Taxonomy" id="2608000"/>
    <lineage>
        <taxon>Bacteria</taxon>
        <taxon>Pseudomonadati</taxon>
        <taxon>Bacteroidota</taxon>
        <taxon>Flavobacteriia</taxon>
        <taxon>Flavobacteriales</taxon>
        <taxon>Flavobacteriaceae</taxon>
        <taxon>Paenimyroides</taxon>
    </lineage>
</organism>
<dbReference type="InterPro" id="IPR005338">
    <property type="entry name" value="Anhydro_N_Ac-Mur_kinase"/>
</dbReference>
<keyword evidence="1" id="KW-0418">Kinase</keyword>
<dbReference type="RefSeq" id="WP_150012472.1">
    <property type="nucleotide sequence ID" value="NZ_VWSG01000006.1"/>
</dbReference>
<dbReference type="NCBIfam" id="NF007144">
    <property type="entry name" value="PRK09585.2-3"/>
    <property type="match status" value="1"/>
</dbReference>
<dbReference type="PANTHER" id="PTHR30605:SF0">
    <property type="entry name" value="ANHYDRO-N-ACETYLMURAMIC ACID KINASE"/>
    <property type="match status" value="1"/>
</dbReference>
<keyword evidence="1" id="KW-0808">Transferase</keyword>
<dbReference type="InterPro" id="IPR043129">
    <property type="entry name" value="ATPase_NBD"/>
</dbReference>
<dbReference type="GO" id="GO:0016301">
    <property type="term" value="F:kinase activity"/>
    <property type="evidence" value="ECO:0007669"/>
    <property type="project" value="UniProtKB-KW"/>
</dbReference>
<comment type="caution">
    <text evidence="1">The sequence shown here is derived from an EMBL/GenBank/DDBJ whole genome shotgun (WGS) entry which is preliminary data.</text>
</comment>
<dbReference type="PANTHER" id="PTHR30605">
    <property type="entry name" value="ANHYDRO-N-ACETYLMURAMIC ACID KINASE"/>
    <property type="match status" value="1"/>
</dbReference>
<dbReference type="Proteomes" id="UP000325141">
    <property type="component" value="Unassembled WGS sequence"/>
</dbReference>
<name>A0A5M6CJX8_9FLAO</name>
<dbReference type="EMBL" id="VWSG01000006">
    <property type="protein sequence ID" value="KAA5534272.1"/>
    <property type="molecule type" value="Genomic_DNA"/>
</dbReference>
<keyword evidence="2" id="KW-1185">Reference proteome</keyword>
<dbReference type="GO" id="GO:0009254">
    <property type="term" value="P:peptidoglycan turnover"/>
    <property type="evidence" value="ECO:0007669"/>
    <property type="project" value="InterPro"/>
</dbReference>
<dbReference type="SUPFAM" id="SSF53067">
    <property type="entry name" value="Actin-like ATPase domain"/>
    <property type="match status" value="1"/>
</dbReference>
<evidence type="ECO:0000313" key="1">
    <source>
        <dbReference type="EMBL" id="KAA5534272.1"/>
    </source>
</evidence>
<reference evidence="1 2" key="1">
    <citation type="submission" date="2019-09" db="EMBL/GenBank/DDBJ databases">
        <title>Genome sequence and assembly of Flavobacterium sp.</title>
        <authorList>
            <person name="Chhetri G."/>
        </authorList>
    </citation>
    <scope>NUCLEOTIDE SEQUENCE [LARGE SCALE GENOMIC DNA]</scope>
    <source>
        <strain evidence="1 2">SNL9</strain>
    </source>
</reference>
<evidence type="ECO:0000313" key="2">
    <source>
        <dbReference type="Proteomes" id="UP000325141"/>
    </source>
</evidence>
<accession>A0A5M6CJX8</accession>
<dbReference type="GO" id="GO:0016773">
    <property type="term" value="F:phosphotransferase activity, alcohol group as acceptor"/>
    <property type="evidence" value="ECO:0007669"/>
    <property type="project" value="InterPro"/>
</dbReference>
<proteinExistence type="predicted"/>
<dbReference type="AlphaFoldDB" id="A0A5M6CJX8"/>